<dbReference type="Pfam" id="PF01569">
    <property type="entry name" value="PAP2"/>
    <property type="match status" value="1"/>
</dbReference>
<protein>
    <submittedName>
        <fullName evidence="3">Membrane-associated PAP2 superfamily phosphatase</fullName>
    </submittedName>
</protein>
<accession>A0A2T0VRB2</accession>
<name>A0A2T0VRB2_9GAMM</name>
<sequence>MTIRSGAVTRFPVAFPCPLVLAWCGFAALMLVEQGLQLDFRLADALYQGQGGEWALQDDVMLQEWLHRGGRNLSQWMGAGVVLALLASLPPTPLRPWRRPLLFLFLAVAGSTLAVSTLKQLVSMECPWDLARYGGEWPFVGLLAWRPDGMPDTACFPAGHASAGYAWLALYYFLAASLPRWRWLGLATGLGLGLVFGITQQLRGAHFLSHDLWTLMLCWTISTLLASWLLPHRRQPTHRSTAQTEILETLHDA</sequence>
<comment type="caution">
    <text evidence="3">The sequence shown here is derived from an EMBL/GenBank/DDBJ whole genome shotgun (WGS) entry which is preliminary data.</text>
</comment>
<organism evidence="3 4">
    <name type="scientific">Halomonas ventosae</name>
    <dbReference type="NCBI Taxonomy" id="229007"/>
    <lineage>
        <taxon>Bacteria</taxon>
        <taxon>Pseudomonadati</taxon>
        <taxon>Pseudomonadota</taxon>
        <taxon>Gammaproteobacteria</taxon>
        <taxon>Oceanospirillales</taxon>
        <taxon>Halomonadaceae</taxon>
        <taxon>Halomonas</taxon>
    </lineage>
</organism>
<dbReference type="Proteomes" id="UP000239896">
    <property type="component" value="Unassembled WGS sequence"/>
</dbReference>
<dbReference type="SUPFAM" id="SSF48317">
    <property type="entry name" value="Acid phosphatase/Vanadium-dependent haloperoxidase"/>
    <property type="match status" value="1"/>
</dbReference>
<feature type="transmembrane region" description="Helical" evidence="1">
    <location>
        <begin position="156"/>
        <end position="174"/>
    </location>
</feature>
<keyword evidence="1" id="KW-1133">Transmembrane helix</keyword>
<evidence type="ECO:0000259" key="2">
    <source>
        <dbReference type="Pfam" id="PF01569"/>
    </source>
</evidence>
<dbReference type="CDD" id="cd03396">
    <property type="entry name" value="PAP2_like_6"/>
    <property type="match status" value="1"/>
</dbReference>
<evidence type="ECO:0000313" key="3">
    <source>
        <dbReference type="EMBL" id="PRY73035.1"/>
    </source>
</evidence>
<dbReference type="Gene3D" id="1.20.144.10">
    <property type="entry name" value="Phosphatidic acid phosphatase type 2/haloperoxidase"/>
    <property type="match status" value="1"/>
</dbReference>
<gene>
    <name evidence="3" type="ORF">BCL64_102114</name>
</gene>
<proteinExistence type="predicted"/>
<feature type="transmembrane region" description="Helical" evidence="1">
    <location>
        <begin position="101"/>
        <end position="122"/>
    </location>
</feature>
<feature type="domain" description="Phosphatidic acid phosphatase type 2/haloperoxidase" evidence="2">
    <location>
        <begin position="101"/>
        <end position="229"/>
    </location>
</feature>
<evidence type="ECO:0000313" key="4">
    <source>
        <dbReference type="Proteomes" id="UP000239896"/>
    </source>
</evidence>
<dbReference type="AlphaFoldDB" id="A0A2T0VRB2"/>
<feature type="transmembrane region" description="Helical" evidence="1">
    <location>
        <begin position="12"/>
        <end position="32"/>
    </location>
</feature>
<keyword evidence="4" id="KW-1185">Reference proteome</keyword>
<reference evidence="3 4" key="1">
    <citation type="submission" date="2018-03" db="EMBL/GenBank/DDBJ databases">
        <title>Comparative analysis of microorganisms from saline springs in Andes Mountain Range, Colombia.</title>
        <authorList>
            <person name="Rubin E."/>
        </authorList>
    </citation>
    <scope>NUCLEOTIDE SEQUENCE [LARGE SCALE GENOMIC DNA]</scope>
    <source>
        <strain evidence="3 4">USBA 854</strain>
    </source>
</reference>
<feature type="transmembrane region" description="Helical" evidence="1">
    <location>
        <begin position="181"/>
        <end position="200"/>
    </location>
</feature>
<feature type="transmembrane region" description="Helical" evidence="1">
    <location>
        <begin position="73"/>
        <end position="89"/>
    </location>
</feature>
<dbReference type="InterPro" id="IPR036938">
    <property type="entry name" value="PAP2/HPO_sf"/>
</dbReference>
<keyword evidence="1" id="KW-0812">Transmembrane</keyword>
<dbReference type="InterPro" id="IPR000326">
    <property type="entry name" value="PAP2/HPO"/>
</dbReference>
<evidence type="ECO:0000256" key="1">
    <source>
        <dbReference type="SAM" id="Phobius"/>
    </source>
</evidence>
<feature type="transmembrane region" description="Helical" evidence="1">
    <location>
        <begin position="212"/>
        <end position="230"/>
    </location>
</feature>
<dbReference type="EMBL" id="PVTM01000002">
    <property type="protein sequence ID" value="PRY73035.1"/>
    <property type="molecule type" value="Genomic_DNA"/>
</dbReference>
<dbReference type="RefSeq" id="WP_258176201.1">
    <property type="nucleotide sequence ID" value="NZ_PVTM01000002.1"/>
</dbReference>
<keyword evidence="1" id="KW-0472">Membrane</keyword>